<dbReference type="Pfam" id="PF20253">
    <property type="entry name" value="DUF6604"/>
    <property type="match status" value="1"/>
</dbReference>
<dbReference type="EMBL" id="BPPX01000051">
    <property type="protein sequence ID" value="GJC90296.1"/>
    <property type="molecule type" value="Genomic_DNA"/>
</dbReference>
<dbReference type="PANTHER" id="PTHR38795">
    <property type="entry name" value="DUF6604 DOMAIN-CONTAINING PROTEIN"/>
    <property type="match status" value="1"/>
</dbReference>
<evidence type="ECO:0000313" key="3">
    <source>
        <dbReference type="EMBL" id="GJC90296.1"/>
    </source>
</evidence>
<proteinExistence type="predicted"/>
<feature type="domain" description="DUF6604" evidence="2">
    <location>
        <begin position="11"/>
        <end position="289"/>
    </location>
</feature>
<evidence type="ECO:0000259" key="2">
    <source>
        <dbReference type="Pfam" id="PF20253"/>
    </source>
</evidence>
<organism evidence="3 4">
    <name type="scientific">Colletotrichum liriopes</name>
    <dbReference type="NCBI Taxonomy" id="708192"/>
    <lineage>
        <taxon>Eukaryota</taxon>
        <taxon>Fungi</taxon>
        <taxon>Dikarya</taxon>
        <taxon>Ascomycota</taxon>
        <taxon>Pezizomycotina</taxon>
        <taxon>Sordariomycetes</taxon>
        <taxon>Hypocreomycetidae</taxon>
        <taxon>Glomerellales</taxon>
        <taxon>Glomerellaceae</taxon>
        <taxon>Colletotrichum</taxon>
        <taxon>Colletotrichum spaethianum species complex</taxon>
    </lineage>
</organism>
<feature type="region of interest" description="Disordered" evidence="1">
    <location>
        <begin position="34"/>
        <end position="72"/>
    </location>
</feature>
<feature type="region of interest" description="Disordered" evidence="1">
    <location>
        <begin position="159"/>
        <end position="182"/>
    </location>
</feature>
<gene>
    <name evidence="3" type="ORF">ColLi_13134</name>
</gene>
<dbReference type="InterPro" id="IPR046539">
    <property type="entry name" value="DUF6604"/>
</dbReference>
<name>A0AA37M088_9PEZI</name>
<dbReference type="PANTHER" id="PTHR38795:SF1">
    <property type="entry name" value="DUF6604 DOMAIN-CONTAINING PROTEIN"/>
    <property type="match status" value="1"/>
</dbReference>
<evidence type="ECO:0000313" key="4">
    <source>
        <dbReference type="Proteomes" id="UP001055172"/>
    </source>
</evidence>
<evidence type="ECO:0000256" key="1">
    <source>
        <dbReference type="SAM" id="MobiDB-lite"/>
    </source>
</evidence>
<reference evidence="3 4" key="1">
    <citation type="submission" date="2021-07" db="EMBL/GenBank/DDBJ databases">
        <title>Genome data of Colletotrichum spaethianum.</title>
        <authorList>
            <person name="Utami Y.D."/>
            <person name="Hiruma K."/>
        </authorList>
    </citation>
    <scope>NUCLEOTIDE SEQUENCE [LARGE SCALE GENOMIC DNA]</scope>
    <source>
        <strain evidence="3 4">MAFF 242679</strain>
    </source>
</reference>
<dbReference type="Proteomes" id="UP001055172">
    <property type="component" value="Unassembled WGS sequence"/>
</dbReference>
<keyword evidence="4" id="KW-1185">Reference proteome</keyword>
<comment type="caution">
    <text evidence="3">The sequence shown here is derived from an EMBL/GenBank/DDBJ whole genome shotgun (WGS) entry which is preliminary data.</text>
</comment>
<sequence length="849" mass="94622">MLPIQLLGTYRQYKQDTDSVALWLASTAKTCGYPEPLTGQEAQAPKSGRLKGKERSKARGGGKAKTGPKPGLVEKKTTKHIIAIKDFLPLANFIATRRDPAVSVPDVFFITINRLIDLRSGFGGRLSDNGVHLDPKLDEQHGYFVGILRAVQEALRPGMASATAPTETGAAMGTSSDTPNHSTKDLGSTFAALSVDEPSQAFLEAFRNVPHERPKARDEDPESYEAEPQTSLEDVLFAFTALVNDLNRIRSRIEWIWSNHRDGIFDLAAAAVATNTAISVARGLLEDVAPLLDTQDGGAWGVVNKFHLMACLRKGYEPEQVYLANSMDNFNYDTYDIADECYIVAFRLLKSFADVLNPRDLPLIKEGMFGQYDPDSNRASKSGWAKFQEDKILITEFFTELITVIRLIPSYPVEDEFLREMRKFDKTPVVSFSLVFTAQVFLDIHHTMRAATRRSFKAMVKEASIMDNSLERHLEFHENLKIKNWPSSNGQGLRELCRLIKWMGKYPVHGAKARVFTRIGMPVPSEMEPHRILISSPVLSGLYLFRLRTEMYDVGFAVANAWGSITYTAHLYNALLRERLLVGQWPDMDITLALLGDSSIWVGDERPRTTADCFQKFCLQMGVSAAAFTTNRRRKTAVASRAGPRGIKEGAPVSSMFKAQVCSGADMEWTPEMVDDIVARSAYQQEGSLNNGDLIMAQIDDPQELRARERLRHQKAKARAAGKDKASSALVPEELATTLVLALNSECLEMAFPYLVMHRWCWGFLRSVKDTCDPVLRELYTPAYMEKESELPWVVGYILMAAAGVDGPPDRRLLNLAAEVCDAMIGSETGKLAITIAHMIGMDIKLEEE</sequence>
<protein>
    <recommendedName>
        <fullName evidence="2">DUF6604 domain-containing protein</fullName>
    </recommendedName>
</protein>
<dbReference type="AlphaFoldDB" id="A0AA37M088"/>
<accession>A0AA37M088</accession>